<dbReference type="AlphaFoldDB" id="A0A9P1FFP2"/>
<protein>
    <submittedName>
        <fullName evidence="10">ADP-ribosylation factor GTPase-activating protein GCS1 (ARF GAP GCS1)</fullName>
    </submittedName>
</protein>
<dbReference type="PRINTS" id="PR00405">
    <property type="entry name" value="REVINTRACTNG"/>
</dbReference>
<dbReference type="InterPro" id="IPR001164">
    <property type="entry name" value="ArfGAP_dom"/>
</dbReference>
<dbReference type="EMBL" id="CAMXCT010000195">
    <property type="protein sequence ID" value="CAI3975304.1"/>
    <property type="molecule type" value="Genomic_DNA"/>
</dbReference>
<dbReference type="GO" id="GO:0008270">
    <property type="term" value="F:zinc ion binding"/>
    <property type="evidence" value="ECO:0007669"/>
    <property type="project" value="UniProtKB-KW"/>
</dbReference>
<evidence type="ECO:0000256" key="2">
    <source>
        <dbReference type="ARBA" id="ARBA00022723"/>
    </source>
</evidence>
<organism evidence="8">
    <name type="scientific">Cladocopium goreaui</name>
    <dbReference type="NCBI Taxonomy" id="2562237"/>
    <lineage>
        <taxon>Eukaryota</taxon>
        <taxon>Sar</taxon>
        <taxon>Alveolata</taxon>
        <taxon>Dinophyceae</taxon>
        <taxon>Suessiales</taxon>
        <taxon>Symbiodiniaceae</taxon>
        <taxon>Cladocopium</taxon>
    </lineage>
</organism>
<evidence type="ECO:0000313" key="10">
    <source>
        <dbReference type="EMBL" id="CAL4762616.1"/>
    </source>
</evidence>
<dbReference type="Pfam" id="PF01412">
    <property type="entry name" value="ArfGap"/>
    <property type="match status" value="1"/>
</dbReference>
<evidence type="ECO:0000256" key="1">
    <source>
        <dbReference type="ARBA" id="ARBA00022468"/>
    </source>
</evidence>
<reference evidence="8" key="1">
    <citation type="submission" date="2022-10" db="EMBL/GenBank/DDBJ databases">
        <authorList>
            <person name="Chen Y."/>
            <person name="Dougan E. K."/>
            <person name="Chan C."/>
            <person name="Rhodes N."/>
            <person name="Thang M."/>
        </authorList>
    </citation>
    <scope>NUCLEOTIDE SEQUENCE</scope>
</reference>
<evidence type="ECO:0000259" key="7">
    <source>
        <dbReference type="PROSITE" id="PS50115"/>
    </source>
</evidence>
<evidence type="ECO:0000256" key="3">
    <source>
        <dbReference type="ARBA" id="ARBA00022771"/>
    </source>
</evidence>
<keyword evidence="11" id="KW-1185">Reference proteome</keyword>
<dbReference type="GO" id="GO:0005096">
    <property type="term" value="F:GTPase activator activity"/>
    <property type="evidence" value="ECO:0007669"/>
    <property type="project" value="UniProtKB-KW"/>
</dbReference>
<dbReference type="SUPFAM" id="SSF57863">
    <property type="entry name" value="ArfGap/RecO-like zinc finger"/>
    <property type="match status" value="1"/>
</dbReference>
<dbReference type="GO" id="GO:0048205">
    <property type="term" value="P:COPI coating of Golgi vesicle"/>
    <property type="evidence" value="ECO:0007669"/>
    <property type="project" value="TreeGrafter"/>
</dbReference>
<sequence length="491" mass="53925">GLKLLPGSVPHEFSSRRMAEKFRSKIGNSYAKKDIEDWQPRLKAELGDLKRVSANRQCFDCGAADVTWASPKLGTFLCVTCSDIHRAAGAHITCVKNFSTYLWSPDEVEMMRAVGNRRAKELYRRGASLSWQPQDSKERKVKLCTELYGSEAVQRAVQQNIAAATASGSSGSSGAAAAASAAAGYVAGADAAPVRKTQEGPNWLDDWTVPTVPLPVPTVPVTGDLLDWSTRSTPKPSPVVQHGDRQPMVAPASKPVDDLLDIFGDAPLAPGPVPSCGMQAEREKDFWDSAAICTGTSADLRRKRMKKGGGSVMGAVFLGFQTHMELERSQLSRLNDSPCGQRLIAWGAGDARGLMLLYYNKSFFWLLVERRGSVFYRPLAGRCGEGANGRDVIRCLGASWWQALGYWSNGGTSDGSDFLRRRFQALGAGVTFSIVFRTQLAWNRYWEAVTQLHFMYSKWADAFSQFQAFAEVTRKAAMDKGDQKQKRLKVN</sequence>
<dbReference type="GO" id="GO:0000139">
    <property type="term" value="C:Golgi membrane"/>
    <property type="evidence" value="ECO:0007669"/>
    <property type="project" value="GOC"/>
</dbReference>
<dbReference type="PROSITE" id="PS50115">
    <property type="entry name" value="ARFGAP"/>
    <property type="match status" value="1"/>
</dbReference>
<feature type="region of interest" description="Disordered" evidence="6">
    <location>
        <begin position="229"/>
        <end position="248"/>
    </location>
</feature>
<name>A0A9P1FFP2_9DINO</name>
<dbReference type="PANTHER" id="PTHR45686">
    <property type="entry name" value="ADP-RIBOSYLATION FACTOR GTPASE ACTIVATING PROTEIN 3, ISOFORM H-RELATED"/>
    <property type="match status" value="1"/>
</dbReference>
<evidence type="ECO:0000313" key="9">
    <source>
        <dbReference type="EMBL" id="CAL1128679.1"/>
    </source>
</evidence>
<dbReference type="SMART" id="SM00105">
    <property type="entry name" value="ArfGap"/>
    <property type="match status" value="1"/>
</dbReference>
<feature type="non-terminal residue" evidence="8">
    <location>
        <position position="491"/>
    </location>
</feature>
<feature type="domain" description="Arf-GAP" evidence="7">
    <location>
        <begin position="43"/>
        <end position="124"/>
    </location>
</feature>
<evidence type="ECO:0000313" key="8">
    <source>
        <dbReference type="EMBL" id="CAI3975304.1"/>
    </source>
</evidence>
<keyword evidence="3 5" id="KW-0863">Zinc-finger</keyword>
<keyword evidence="1" id="KW-0343">GTPase activation</keyword>
<keyword evidence="2" id="KW-0479">Metal-binding</keyword>
<evidence type="ECO:0000256" key="6">
    <source>
        <dbReference type="SAM" id="MobiDB-lite"/>
    </source>
</evidence>
<reference evidence="9" key="2">
    <citation type="submission" date="2024-04" db="EMBL/GenBank/DDBJ databases">
        <authorList>
            <person name="Chen Y."/>
            <person name="Shah S."/>
            <person name="Dougan E. K."/>
            <person name="Thang M."/>
            <person name="Chan C."/>
        </authorList>
    </citation>
    <scope>NUCLEOTIDE SEQUENCE [LARGE SCALE GENOMIC DNA]</scope>
</reference>
<keyword evidence="4" id="KW-0862">Zinc</keyword>
<accession>A0A9P1FFP2</accession>
<evidence type="ECO:0000256" key="4">
    <source>
        <dbReference type="ARBA" id="ARBA00022833"/>
    </source>
</evidence>
<dbReference type="EMBL" id="CAMXCT020000195">
    <property type="protein sequence ID" value="CAL1128679.1"/>
    <property type="molecule type" value="Genomic_DNA"/>
</dbReference>
<dbReference type="Proteomes" id="UP001152797">
    <property type="component" value="Unassembled WGS sequence"/>
</dbReference>
<evidence type="ECO:0000313" key="11">
    <source>
        <dbReference type="Proteomes" id="UP001152797"/>
    </source>
</evidence>
<dbReference type="OrthoDB" id="413660at2759"/>
<gene>
    <name evidence="8" type="ORF">C1SCF055_LOCUS3639</name>
</gene>
<dbReference type="InterPro" id="IPR038508">
    <property type="entry name" value="ArfGAP_dom_sf"/>
</dbReference>
<dbReference type="PANTHER" id="PTHR45686:SF18">
    <property type="entry name" value="ADP-RIBOSYLATION FACTOR GTPASE-ACTIVATING PROTEIN GCS1"/>
    <property type="match status" value="1"/>
</dbReference>
<evidence type="ECO:0000256" key="5">
    <source>
        <dbReference type="PROSITE-ProRule" id="PRU00288"/>
    </source>
</evidence>
<dbReference type="InterPro" id="IPR037278">
    <property type="entry name" value="ARFGAP/RecO"/>
</dbReference>
<comment type="caution">
    <text evidence="8">The sequence shown here is derived from an EMBL/GenBank/DDBJ whole genome shotgun (WGS) entry which is preliminary data.</text>
</comment>
<dbReference type="EMBL" id="CAMXCT030000195">
    <property type="protein sequence ID" value="CAL4762616.1"/>
    <property type="molecule type" value="Genomic_DNA"/>
</dbReference>
<dbReference type="Gene3D" id="1.10.220.150">
    <property type="entry name" value="Arf GTPase activating protein"/>
    <property type="match status" value="1"/>
</dbReference>
<proteinExistence type="predicted"/>